<dbReference type="PANTHER" id="PTHR47371">
    <property type="entry name" value="LIPOTEICHOIC ACID SYNTHASE"/>
    <property type="match status" value="1"/>
</dbReference>
<feature type="transmembrane region" description="Helical" evidence="9">
    <location>
        <begin position="73"/>
        <end position="91"/>
    </location>
</feature>
<evidence type="ECO:0000259" key="10">
    <source>
        <dbReference type="Pfam" id="PF00884"/>
    </source>
</evidence>
<protein>
    <submittedName>
        <fullName evidence="11">LTA synthase family protein</fullName>
    </submittedName>
</protein>
<dbReference type="Proteomes" id="UP000831534">
    <property type="component" value="Chromosome"/>
</dbReference>
<name>A0A8T9MRJ8_9NEIS</name>
<gene>
    <name evidence="11" type="ORF">LVJ77_09595</name>
</gene>
<keyword evidence="7" id="KW-0464">Manganese</keyword>
<dbReference type="Gene3D" id="3.40.720.10">
    <property type="entry name" value="Alkaline Phosphatase, subunit A"/>
    <property type="match status" value="1"/>
</dbReference>
<dbReference type="PIRSF" id="PIRSF005091">
    <property type="entry name" value="Mmb_sulf_HI1246"/>
    <property type="match status" value="1"/>
</dbReference>
<feature type="transmembrane region" description="Helical" evidence="9">
    <location>
        <begin position="126"/>
        <end position="143"/>
    </location>
</feature>
<dbReference type="InterPro" id="IPR017850">
    <property type="entry name" value="Alkaline_phosphatase_core_sf"/>
</dbReference>
<reference evidence="11" key="1">
    <citation type="journal article" date="2022" name="Res Sq">
        <title>Evolution of multicellular longitudinally dividing oral cavity symbionts (Neisseriaceae).</title>
        <authorList>
            <person name="Nyongesa S."/>
            <person name="Weber P."/>
            <person name="Bernet E."/>
            <person name="Pullido F."/>
            <person name="Nieckarz M."/>
            <person name="Delaby M."/>
            <person name="Nieves C."/>
            <person name="Viehboeck T."/>
            <person name="Krause N."/>
            <person name="Rivera-Millot A."/>
            <person name="Nakamura A."/>
            <person name="Vischer N."/>
            <person name="VanNieuwenhze M."/>
            <person name="Brun Y."/>
            <person name="Cava F."/>
            <person name="Bulgheresi S."/>
            <person name="Veyrier F."/>
        </authorList>
    </citation>
    <scope>NUCLEOTIDE SEQUENCE</scope>
    <source>
        <strain evidence="11">17694</strain>
    </source>
</reference>
<dbReference type="GO" id="GO:0005886">
    <property type="term" value="C:plasma membrane"/>
    <property type="evidence" value="ECO:0007669"/>
    <property type="project" value="UniProtKB-SubCell"/>
</dbReference>
<feature type="transmembrane region" description="Helical" evidence="9">
    <location>
        <begin position="164"/>
        <end position="181"/>
    </location>
</feature>
<dbReference type="GO" id="GO:0046872">
    <property type="term" value="F:metal ion binding"/>
    <property type="evidence" value="ECO:0007669"/>
    <property type="project" value="UniProtKB-KW"/>
</dbReference>
<evidence type="ECO:0000313" key="11">
    <source>
        <dbReference type="EMBL" id="UOP04520.2"/>
    </source>
</evidence>
<reference evidence="11" key="2">
    <citation type="submission" date="2024-09" db="EMBL/GenBank/DDBJ databases">
        <authorList>
            <person name="Veyrier F.J."/>
        </authorList>
    </citation>
    <scope>NUCLEOTIDE SEQUENCE</scope>
    <source>
        <strain evidence="11">17694</strain>
    </source>
</reference>
<dbReference type="SUPFAM" id="SSF53649">
    <property type="entry name" value="Alkaline phosphatase-like"/>
    <property type="match status" value="1"/>
</dbReference>
<dbReference type="AlphaFoldDB" id="A0A8T9MRJ8"/>
<sequence length="605" mass="67058">MIRIFAVAALAFAALRTGLFLAYRDHFADASLWRALATGLRFDAQLITLACAPFLLVLLLPVPRWQTAKLRRFCAWACGAVLAVLFGAAYADAVYFGEVNRHLGGELFNIGNDLGEILQTAGQSRLTATLGGTAALLGLAWAWRRWVAGAARDCSGSLKKLISINLLTLLLLAFLGRGMVLQGKPLSAIDAFDGTGQAQANLALNGALLSIKAWKDRNNIKPLHYLDEAQMRGFAAHNPQPFLYRPQGKPSGKNIVFILLESWSYHYIDALAGKNYGVTPNMDALARQSQVWDNFYAAGQRSIIGIQAALTSVPALPEREPLGFGLELNRISRIAELAGAQGYRTIMAQSSKRRSFHMDGIAKALGFQEYYGQEDVPVLRDYGQGVPAFGWDYDTLMFLHKKLNEQPQRPFFAFLFTGTTHEPFADVGAEFRAYPHDAKGENGFLNTLKYSDWAVGEFMKHAQKQSWYNNTLFVFAADHTLNSAVRHENVRERFHIPLIIFDPSDPQPVRHARESSHYDLLPTFADILGIRQPVYTFGSSLLRPDAPILPLMLNQGESTAMLHDGETAEFQGKQLISGTPSPALELLQARMQSADGKLRENRWAE</sequence>
<feature type="binding site" evidence="7">
    <location>
        <position position="421"/>
    </location>
    <ligand>
        <name>substrate</name>
    </ligand>
</feature>
<dbReference type="KEGG" id="ckh:LVJ77_09595"/>
<feature type="binding site" evidence="8">
    <location>
        <position position="479"/>
    </location>
    <ligand>
        <name>Mn(2+)</name>
        <dbReference type="ChEBI" id="CHEBI:29035"/>
    </ligand>
</feature>
<evidence type="ECO:0000256" key="7">
    <source>
        <dbReference type="PIRSR" id="PIRSR005091-2"/>
    </source>
</evidence>
<evidence type="ECO:0000256" key="6">
    <source>
        <dbReference type="PIRSR" id="PIRSR005091-1"/>
    </source>
</evidence>
<accession>A0A8T9MRJ8</accession>
<feature type="binding site" evidence="8">
    <location>
        <position position="478"/>
    </location>
    <ligand>
        <name>Mn(2+)</name>
        <dbReference type="ChEBI" id="CHEBI:29035"/>
    </ligand>
</feature>
<evidence type="ECO:0000256" key="3">
    <source>
        <dbReference type="ARBA" id="ARBA00022692"/>
    </source>
</evidence>
<feature type="binding site" evidence="8">
    <location>
        <position position="261"/>
    </location>
    <ligand>
        <name>Mn(2+)</name>
        <dbReference type="ChEBI" id="CHEBI:29035"/>
    </ligand>
</feature>
<feature type="active site" evidence="6">
    <location>
        <position position="302"/>
    </location>
</feature>
<dbReference type="RefSeq" id="WP_342663303.1">
    <property type="nucleotide sequence ID" value="NZ_CP091521.1"/>
</dbReference>
<keyword evidence="7" id="KW-0479">Metal-binding</keyword>
<evidence type="ECO:0000256" key="4">
    <source>
        <dbReference type="ARBA" id="ARBA00022989"/>
    </source>
</evidence>
<feature type="transmembrane region" description="Helical" evidence="9">
    <location>
        <begin position="44"/>
        <end position="61"/>
    </location>
</feature>
<organism evidence="11 12">
    <name type="scientific">Conchiformibius kuhniae</name>
    <dbReference type="NCBI Taxonomy" id="211502"/>
    <lineage>
        <taxon>Bacteria</taxon>
        <taxon>Pseudomonadati</taxon>
        <taxon>Pseudomonadota</taxon>
        <taxon>Betaproteobacteria</taxon>
        <taxon>Neisseriales</taxon>
        <taxon>Neisseriaceae</taxon>
        <taxon>Conchiformibius</taxon>
    </lineage>
</organism>
<evidence type="ECO:0000256" key="2">
    <source>
        <dbReference type="ARBA" id="ARBA00022475"/>
    </source>
</evidence>
<proteinExistence type="predicted"/>
<evidence type="ECO:0000256" key="9">
    <source>
        <dbReference type="SAM" id="Phobius"/>
    </source>
</evidence>
<dbReference type="Pfam" id="PF00884">
    <property type="entry name" value="Sulfatase"/>
    <property type="match status" value="1"/>
</dbReference>
<dbReference type="EMBL" id="CP091521">
    <property type="protein sequence ID" value="UOP04520.2"/>
    <property type="molecule type" value="Genomic_DNA"/>
</dbReference>
<keyword evidence="12" id="KW-1185">Reference proteome</keyword>
<evidence type="ECO:0000256" key="8">
    <source>
        <dbReference type="PIRSR" id="PIRSR005091-3"/>
    </source>
</evidence>
<comment type="subcellular location">
    <subcellularLocation>
        <location evidence="1">Cell membrane</location>
        <topology evidence="1">Multi-pass membrane protein</topology>
    </subcellularLocation>
</comment>
<evidence type="ECO:0000256" key="5">
    <source>
        <dbReference type="ARBA" id="ARBA00023136"/>
    </source>
</evidence>
<dbReference type="InterPro" id="IPR000917">
    <property type="entry name" value="Sulfatase_N"/>
</dbReference>
<keyword evidence="2" id="KW-1003">Cell membrane</keyword>
<dbReference type="CDD" id="cd16015">
    <property type="entry name" value="LTA_synthase"/>
    <property type="match status" value="1"/>
</dbReference>
<keyword evidence="4 9" id="KW-1133">Transmembrane helix</keyword>
<keyword evidence="5 9" id="KW-0472">Membrane</keyword>
<dbReference type="PANTHER" id="PTHR47371:SF3">
    <property type="entry name" value="PHOSPHOGLYCEROL TRANSFERASE I"/>
    <property type="match status" value="1"/>
</dbReference>
<dbReference type="InterPro" id="IPR050448">
    <property type="entry name" value="OpgB/LTA_synthase_biosynth"/>
</dbReference>
<keyword evidence="3 9" id="KW-0812">Transmembrane</keyword>
<evidence type="ECO:0000313" key="12">
    <source>
        <dbReference type="Proteomes" id="UP000831534"/>
    </source>
</evidence>
<feature type="domain" description="Sulfatase N-terminal" evidence="10">
    <location>
        <begin position="253"/>
        <end position="530"/>
    </location>
</feature>
<evidence type="ECO:0000256" key="1">
    <source>
        <dbReference type="ARBA" id="ARBA00004651"/>
    </source>
</evidence>
<dbReference type="InterPro" id="IPR012160">
    <property type="entry name" value="LtaS-like"/>
</dbReference>